<protein>
    <submittedName>
        <fullName evidence="1">DNA-binding protein</fullName>
    </submittedName>
</protein>
<dbReference type="Proteomes" id="UP000232513">
    <property type="component" value="Segment"/>
</dbReference>
<organism evidence="1 2">
    <name type="scientific">Sugarcane bacilliform Guadeloupe A virus</name>
    <dbReference type="NCBI Taxonomy" id="1960252"/>
    <lineage>
        <taxon>Viruses</taxon>
        <taxon>Riboviria</taxon>
        <taxon>Pararnavirae</taxon>
        <taxon>Artverviricota</taxon>
        <taxon>Revtraviricetes</taxon>
        <taxon>Ortervirales</taxon>
        <taxon>Caulimoviridae</taxon>
        <taxon>Badnavirus</taxon>
        <taxon>Badnavirus alphasacchari</taxon>
    </lineage>
</organism>
<evidence type="ECO:0000313" key="2">
    <source>
        <dbReference type="Proteomes" id="UP000232513"/>
    </source>
</evidence>
<dbReference type="KEGG" id="vg:37617079"/>
<proteinExistence type="predicted"/>
<evidence type="ECO:0000313" key="1">
    <source>
        <dbReference type="EMBL" id="ACZ02407.1"/>
    </source>
</evidence>
<name>F2Q6K5_9VIRU</name>
<keyword evidence="1" id="KW-0238">DNA-binding</keyword>
<dbReference type="RefSeq" id="YP_009506269.1">
    <property type="nucleotide sequence ID" value="NC_038382.1"/>
</dbReference>
<dbReference type="EMBL" id="FJ824813">
    <property type="protein sequence ID" value="ACZ02407.1"/>
    <property type="molecule type" value="Genomic_DNA"/>
</dbReference>
<dbReference type="GeneID" id="37617079"/>
<dbReference type="OrthoDB" id="21911at10239"/>
<accession>F2Q6K5</accession>
<dbReference type="GO" id="GO:0003677">
    <property type="term" value="F:DNA binding"/>
    <property type="evidence" value="ECO:0007669"/>
    <property type="project" value="UniProtKB-KW"/>
</dbReference>
<sequence>MSNSATSSSVYQQAITNTTGDWESPGIVISGKGSVSNTQLTRQLNTAIFLCIKVQQEVLALKDTVADIQNRVKTIEGKSGSTSTGSFQLKSEIDSISDKLTKIQQIQKTQPKKDSGTLATSKVFQDPYNILRNLK</sequence>
<keyword evidence="2" id="KW-1185">Reference proteome</keyword>
<reference evidence="1 2" key="1">
    <citation type="journal article" date="2011" name="Virus Res.">
        <title>High molecular variability of sugarcane bacilliform viruses in Guadeloupe implying the existence of at least three new species.</title>
        <authorList>
            <person name="Muller E."/>
            <person name="Dupuy V."/>
            <person name="Blondin L."/>
            <person name="Bauffe F."/>
            <person name="Daugrois J.H."/>
            <person name="Nathalie L."/>
            <person name="Iskra-Caruana M.L."/>
        </authorList>
    </citation>
    <scope>NUCLEOTIDE SEQUENCE [LARGE SCALE GENOMIC DNA]</scope>
    <source>
        <strain evidence="1">Guadeloupe</strain>
    </source>
</reference>